<dbReference type="EMBL" id="JBFRHK010000004">
    <property type="protein sequence ID" value="MEX3745323.1"/>
    <property type="molecule type" value="Genomic_DNA"/>
</dbReference>
<dbReference type="PROSITE" id="PS00211">
    <property type="entry name" value="ABC_TRANSPORTER_1"/>
    <property type="match status" value="1"/>
</dbReference>
<protein>
    <submittedName>
        <fullName evidence="7">ABC transporter ATP-binding protein</fullName>
    </submittedName>
</protein>
<keyword evidence="2" id="KW-0813">Transport</keyword>
<gene>
    <name evidence="7" type="ORF">AB1300_09255</name>
</gene>
<keyword evidence="4 7" id="KW-0067">ATP-binding</keyword>
<keyword evidence="8" id="KW-1185">Reference proteome</keyword>
<feature type="domain" description="ABC transporter" evidence="6">
    <location>
        <begin position="30"/>
        <end position="251"/>
    </location>
</feature>
<dbReference type="Gene3D" id="2.70.50.60">
    <property type="entry name" value="abc- transporter (atp binding component) like domain"/>
    <property type="match status" value="1"/>
</dbReference>
<name>A0ABV3VWN1_9BACI</name>
<dbReference type="InterPro" id="IPR003593">
    <property type="entry name" value="AAA+_ATPase"/>
</dbReference>
<evidence type="ECO:0000256" key="4">
    <source>
        <dbReference type="ARBA" id="ARBA00022840"/>
    </source>
</evidence>
<dbReference type="CDD" id="cd10147">
    <property type="entry name" value="Wzt_C-like"/>
    <property type="match status" value="1"/>
</dbReference>
<dbReference type="Pfam" id="PF14524">
    <property type="entry name" value="Wzt_C"/>
    <property type="match status" value="1"/>
</dbReference>
<dbReference type="SMART" id="SM00382">
    <property type="entry name" value="AAA"/>
    <property type="match status" value="1"/>
</dbReference>
<dbReference type="InterPro" id="IPR017871">
    <property type="entry name" value="ABC_transporter-like_CS"/>
</dbReference>
<dbReference type="InterPro" id="IPR003439">
    <property type="entry name" value="ABC_transporter-like_ATP-bd"/>
</dbReference>
<dbReference type="RefSeq" id="WP_368636210.1">
    <property type="nucleotide sequence ID" value="NZ_JBFRHK010000004.1"/>
</dbReference>
<dbReference type="GO" id="GO:0005524">
    <property type="term" value="F:ATP binding"/>
    <property type="evidence" value="ECO:0007669"/>
    <property type="project" value="UniProtKB-KW"/>
</dbReference>
<dbReference type="PROSITE" id="PS50893">
    <property type="entry name" value="ABC_TRANSPORTER_2"/>
    <property type="match status" value="1"/>
</dbReference>
<organism evidence="7 8">
    <name type="scientific">Lysinibacillus xylanilyticus</name>
    <dbReference type="NCBI Taxonomy" id="582475"/>
    <lineage>
        <taxon>Bacteria</taxon>
        <taxon>Bacillati</taxon>
        <taxon>Bacillota</taxon>
        <taxon>Bacilli</taxon>
        <taxon>Bacillales</taxon>
        <taxon>Bacillaceae</taxon>
        <taxon>Lysinibacillus</taxon>
    </lineage>
</organism>
<evidence type="ECO:0000256" key="5">
    <source>
        <dbReference type="ARBA" id="ARBA00022967"/>
    </source>
</evidence>
<dbReference type="InterPro" id="IPR015860">
    <property type="entry name" value="ABC_transpr_TagH-like"/>
</dbReference>
<reference evidence="7 8" key="1">
    <citation type="submission" date="2024-07" db="EMBL/GenBank/DDBJ databases">
        <title>Characterization of a bacterium isolated from hydrolysated instant sea cucumber by whole-genome sequencing and metabolomics.</title>
        <authorList>
            <person name="Luo X."/>
            <person name="Zhang Z."/>
            <person name="Zheng Z."/>
            <person name="Zhang W."/>
            <person name="Ming T."/>
            <person name="Jiao L."/>
            <person name="Su X."/>
            <person name="Kong F."/>
            <person name="Xu J."/>
        </authorList>
    </citation>
    <scope>NUCLEOTIDE SEQUENCE [LARGE SCALE GENOMIC DNA]</scope>
    <source>
        <strain evidence="7 8">XL-2024</strain>
    </source>
</reference>
<dbReference type="CDD" id="cd03220">
    <property type="entry name" value="ABC_KpsT_Wzt"/>
    <property type="match status" value="1"/>
</dbReference>
<keyword evidence="5" id="KW-1278">Translocase</keyword>
<dbReference type="Proteomes" id="UP001558534">
    <property type="component" value="Unassembled WGS sequence"/>
</dbReference>
<dbReference type="InterPro" id="IPR029439">
    <property type="entry name" value="Wzt_C"/>
</dbReference>
<comment type="caution">
    <text evidence="7">The sequence shown here is derived from an EMBL/GenBank/DDBJ whole genome shotgun (WGS) entry which is preliminary data.</text>
</comment>
<evidence type="ECO:0000256" key="3">
    <source>
        <dbReference type="ARBA" id="ARBA00022741"/>
    </source>
</evidence>
<dbReference type="PANTHER" id="PTHR46743:SF2">
    <property type="entry name" value="TEICHOIC ACIDS EXPORT ATP-BINDING PROTEIN TAGH"/>
    <property type="match status" value="1"/>
</dbReference>
<proteinExistence type="inferred from homology"/>
<evidence type="ECO:0000259" key="6">
    <source>
        <dbReference type="PROSITE" id="PS50893"/>
    </source>
</evidence>
<dbReference type="SUPFAM" id="SSF52540">
    <property type="entry name" value="P-loop containing nucleoside triphosphate hydrolases"/>
    <property type="match status" value="1"/>
</dbReference>
<dbReference type="PANTHER" id="PTHR46743">
    <property type="entry name" value="TEICHOIC ACIDS EXPORT ATP-BINDING PROTEIN TAGH"/>
    <property type="match status" value="1"/>
</dbReference>
<evidence type="ECO:0000256" key="1">
    <source>
        <dbReference type="ARBA" id="ARBA00005417"/>
    </source>
</evidence>
<sequence>MTILDEDVVISVNNLSKVYKLYNDPKDRLKESLSLSRKKYHKEFHALNNISFKVKRGETIGIIGKNGSGKSTLLKILTGVLSPSEGEVFVKGKIAALLELGAGFNPEYTGMENIFLQGTIIGFTKEQMRSKVESILQFAEIGDYINQPVRTYSSGMFARLAFAVAINVEPEILIVDEALAVGDVRFQAKCFKKFEDLKEQGITILFVTHDVFSVRNMCDRAVWINQGELLLEGDTSLVTAKYMEYMNSETLSLENVLDIDEIGSEVSIENKITNFNFINRWGKDQGAIKYVELINSKGKNVDVFETGERIKIIMGFAISEKMNKKNLSVAFSIKNKLGLDLIVSTTNDFKDDNFVSNHNFYEVSFEFYLPLNTEEYVLNLAIEDRQNTSPEYYDYIEGAAYFRVVSENYLFGIFIPEITQEIIGK</sequence>
<dbReference type="Gene3D" id="3.40.50.300">
    <property type="entry name" value="P-loop containing nucleotide triphosphate hydrolases"/>
    <property type="match status" value="1"/>
</dbReference>
<accession>A0ABV3VWN1</accession>
<evidence type="ECO:0000256" key="2">
    <source>
        <dbReference type="ARBA" id="ARBA00022448"/>
    </source>
</evidence>
<dbReference type="InterPro" id="IPR027417">
    <property type="entry name" value="P-loop_NTPase"/>
</dbReference>
<evidence type="ECO:0000313" key="7">
    <source>
        <dbReference type="EMBL" id="MEX3745323.1"/>
    </source>
</evidence>
<dbReference type="Pfam" id="PF00005">
    <property type="entry name" value="ABC_tran"/>
    <property type="match status" value="1"/>
</dbReference>
<evidence type="ECO:0000313" key="8">
    <source>
        <dbReference type="Proteomes" id="UP001558534"/>
    </source>
</evidence>
<comment type="similarity">
    <text evidence="1">Belongs to the ABC transporter superfamily.</text>
</comment>
<dbReference type="InterPro" id="IPR050683">
    <property type="entry name" value="Bact_Polysacc_Export_ATP-bd"/>
</dbReference>
<keyword evidence="3" id="KW-0547">Nucleotide-binding</keyword>